<feature type="transmembrane region" description="Helical" evidence="6">
    <location>
        <begin position="357"/>
        <end position="377"/>
    </location>
</feature>
<comment type="subcellular location">
    <subcellularLocation>
        <location evidence="1">Cell membrane</location>
        <topology evidence="1">Multi-pass membrane protein</topology>
    </subcellularLocation>
</comment>
<feature type="transmembrane region" description="Helical" evidence="6">
    <location>
        <begin position="264"/>
        <end position="284"/>
    </location>
</feature>
<dbReference type="InterPro" id="IPR050189">
    <property type="entry name" value="MFS_Efflux_Transporters"/>
</dbReference>
<feature type="transmembrane region" description="Helical" evidence="6">
    <location>
        <begin position="124"/>
        <end position="147"/>
    </location>
</feature>
<evidence type="ECO:0000256" key="6">
    <source>
        <dbReference type="SAM" id="Phobius"/>
    </source>
</evidence>
<evidence type="ECO:0000313" key="8">
    <source>
        <dbReference type="EMBL" id="RXK49553.1"/>
    </source>
</evidence>
<keyword evidence="5 6" id="KW-0472">Membrane</keyword>
<feature type="transmembrane region" description="Helical" evidence="6">
    <location>
        <begin position="153"/>
        <end position="170"/>
    </location>
</feature>
<dbReference type="GO" id="GO:0005886">
    <property type="term" value="C:plasma membrane"/>
    <property type="evidence" value="ECO:0007669"/>
    <property type="project" value="UniProtKB-SubCell"/>
</dbReference>
<dbReference type="Gene3D" id="1.20.1250.20">
    <property type="entry name" value="MFS general substrate transporter like domains"/>
    <property type="match status" value="1"/>
</dbReference>
<name>A0A498L1F2_9EURY</name>
<feature type="transmembrane region" description="Helical" evidence="6">
    <location>
        <begin position="317"/>
        <end position="336"/>
    </location>
</feature>
<dbReference type="InterPro" id="IPR036259">
    <property type="entry name" value="MFS_trans_sf"/>
</dbReference>
<reference evidence="8 9" key="1">
    <citation type="submission" date="2019-01" db="EMBL/GenBank/DDBJ databases">
        <title>Halorientalis sp. F13-25 a new haloarchaeum isolated from hypersaline water.</title>
        <authorList>
            <person name="Ana D.-V."/>
            <person name="Cristina S.-P."/>
            <person name="Antonio V."/>
        </authorList>
    </citation>
    <scope>NUCLEOTIDE SEQUENCE [LARGE SCALE GENOMIC DNA]</scope>
    <source>
        <strain evidence="8 9">F13-25</strain>
    </source>
</reference>
<feature type="transmembrane region" description="Helical" evidence="6">
    <location>
        <begin position="66"/>
        <end position="84"/>
    </location>
</feature>
<dbReference type="Pfam" id="PF07690">
    <property type="entry name" value="MFS_1"/>
    <property type="match status" value="2"/>
</dbReference>
<dbReference type="OrthoDB" id="204590at2157"/>
<evidence type="ECO:0000256" key="3">
    <source>
        <dbReference type="ARBA" id="ARBA00022692"/>
    </source>
</evidence>
<feature type="transmembrane region" description="Helical" evidence="6">
    <location>
        <begin position="90"/>
        <end position="112"/>
    </location>
</feature>
<dbReference type="InterPro" id="IPR011701">
    <property type="entry name" value="MFS"/>
</dbReference>
<feature type="transmembrane region" description="Helical" evidence="6">
    <location>
        <begin position="291"/>
        <end position="311"/>
    </location>
</feature>
<dbReference type="Proteomes" id="UP000289691">
    <property type="component" value="Unassembled WGS sequence"/>
</dbReference>
<evidence type="ECO:0000259" key="7">
    <source>
        <dbReference type="PROSITE" id="PS50850"/>
    </source>
</evidence>
<protein>
    <submittedName>
        <fullName evidence="8">MFS transporter</fullName>
    </submittedName>
</protein>
<dbReference type="RefSeq" id="WP_129069147.1">
    <property type="nucleotide sequence ID" value="NZ_RDFA01000003.1"/>
</dbReference>
<feature type="transmembrane region" description="Helical" evidence="6">
    <location>
        <begin position="211"/>
        <end position="230"/>
    </location>
</feature>
<dbReference type="SUPFAM" id="SSF103473">
    <property type="entry name" value="MFS general substrate transporter"/>
    <property type="match status" value="1"/>
</dbReference>
<evidence type="ECO:0000256" key="5">
    <source>
        <dbReference type="ARBA" id="ARBA00023136"/>
    </source>
</evidence>
<dbReference type="InterPro" id="IPR020846">
    <property type="entry name" value="MFS_dom"/>
</dbReference>
<keyword evidence="9" id="KW-1185">Reference proteome</keyword>
<proteinExistence type="predicted"/>
<dbReference type="PANTHER" id="PTHR43124">
    <property type="entry name" value="PURINE EFFLUX PUMP PBUE"/>
    <property type="match status" value="1"/>
</dbReference>
<accession>A0A498L1F2</accession>
<evidence type="ECO:0000256" key="2">
    <source>
        <dbReference type="ARBA" id="ARBA00022475"/>
    </source>
</evidence>
<dbReference type="PANTHER" id="PTHR43124:SF3">
    <property type="entry name" value="CHLORAMPHENICOL EFFLUX PUMP RV0191"/>
    <property type="match status" value="1"/>
</dbReference>
<comment type="caution">
    <text evidence="8">The sequence shown here is derived from an EMBL/GenBank/DDBJ whole genome shotgun (WGS) entry which is preliminary data.</text>
</comment>
<dbReference type="AlphaFoldDB" id="A0A498L1F2"/>
<gene>
    <name evidence="8" type="ORF">EAF64_10130</name>
</gene>
<evidence type="ECO:0000313" key="9">
    <source>
        <dbReference type="Proteomes" id="UP000289691"/>
    </source>
</evidence>
<keyword evidence="2" id="KW-1003">Cell membrane</keyword>
<dbReference type="GO" id="GO:0022857">
    <property type="term" value="F:transmembrane transporter activity"/>
    <property type="evidence" value="ECO:0007669"/>
    <property type="project" value="InterPro"/>
</dbReference>
<sequence length="412" mass="42321">MVHTYELSIPVLIPIWLTEFSVIDVGLAQFPVNEATIGALVTVGFALFGLGALPSGVLVDRIDARVLITGCLVGMGASFLLLAISPTPAVIGLAMAVWGVAASVYHPSGLSLISRGVEQRGSAFAYHGMAGNLGIAVGPLLTILLLLAFDWRVVVAVLALPAAFAALYAFRADIDERAAVAAADGGADHGDGRAGGGVDSLGDFLAQSRHLFAGAFVVVFAVTLCSGLYYRGVLTFLPELLDNLQIAALAPVEFGGRTLQPSRYVYVGLLMVGVGGQFVAGKLTDRGRPEIGILAGFVALAVVTVLFLPAAALGLPALLVVSALLGLFLFFIQPFYQASVAEYTPAGTRGLSYGFTYLGVFGVGALGATLAGTMLTFFAPQQLFLVLAGLAVLAAGLGAYLVTRAPSTAAGT</sequence>
<keyword evidence="3 6" id="KW-0812">Transmembrane</keyword>
<dbReference type="EMBL" id="RDFA01000003">
    <property type="protein sequence ID" value="RXK49553.1"/>
    <property type="molecule type" value="Genomic_DNA"/>
</dbReference>
<evidence type="ECO:0000256" key="4">
    <source>
        <dbReference type="ARBA" id="ARBA00022989"/>
    </source>
</evidence>
<evidence type="ECO:0000256" key="1">
    <source>
        <dbReference type="ARBA" id="ARBA00004651"/>
    </source>
</evidence>
<organism evidence="8 9">
    <name type="scientific">Halorientalis pallida</name>
    <dbReference type="NCBI Taxonomy" id="2479928"/>
    <lineage>
        <taxon>Archaea</taxon>
        <taxon>Methanobacteriati</taxon>
        <taxon>Methanobacteriota</taxon>
        <taxon>Stenosarchaea group</taxon>
        <taxon>Halobacteria</taxon>
        <taxon>Halobacteriales</taxon>
        <taxon>Haloarculaceae</taxon>
        <taxon>Halorientalis</taxon>
    </lineage>
</organism>
<dbReference type="PROSITE" id="PS50850">
    <property type="entry name" value="MFS"/>
    <property type="match status" value="1"/>
</dbReference>
<feature type="transmembrane region" description="Helical" evidence="6">
    <location>
        <begin position="37"/>
        <end position="59"/>
    </location>
</feature>
<feature type="domain" description="Major facilitator superfamily (MFS) profile" evidence="7">
    <location>
        <begin position="1"/>
        <end position="406"/>
    </location>
</feature>
<feature type="transmembrane region" description="Helical" evidence="6">
    <location>
        <begin position="383"/>
        <end position="402"/>
    </location>
</feature>
<keyword evidence="4 6" id="KW-1133">Transmembrane helix</keyword>